<dbReference type="SFLD" id="SFLDG01140">
    <property type="entry name" value="C2.B:_Phosphomannomutase_and_P"/>
    <property type="match status" value="1"/>
</dbReference>
<proteinExistence type="predicted"/>
<dbReference type="SUPFAM" id="SSF56784">
    <property type="entry name" value="HAD-like"/>
    <property type="match status" value="1"/>
</dbReference>
<gene>
    <name evidence="1" type="ORF">MUN87_05630</name>
</gene>
<reference evidence="1 2" key="1">
    <citation type="submission" date="2022-04" db="EMBL/GenBank/DDBJ databases">
        <title>Gracilibacillus sp. isolated from saltern.</title>
        <authorList>
            <person name="Won M."/>
            <person name="Lee C.-M."/>
            <person name="Woen H.-Y."/>
            <person name="Kwon S.-W."/>
        </authorList>
    </citation>
    <scope>NUCLEOTIDE SEQUENCE [LARGE SCALE GENOMIC DNA]</scope>
    <source>
        <strain evidence="1 2">SSPM10-3</strain>
    </source>
</reference>
<dbReference type="InterPro" id="IPR000150">
    <property type="entry name" value="Cof"/>
</dbReference>
<keyword evidence="1" id="KW-0378">Hydrolase</keyword>
<dbReference type="InterPro" id="IPR036412">
    <property type="entry name" value="HAD-like_sf"/>
</dbReference>
<dbReference type="PANTHER" id="PTHR10000">
    <property type="entry name" value="PHOSPHOSERINE PHOSPHATASE"/>
    <property type="match status" value="1"/>
</dbReference>
<dbReference type="EMBL" id="CP095071">
    <property type="protein sequence ID" value="UOQ87434.1"/>
    <property type="molecule type" value="Genomic_DNA"/>
</dbReference>
<dbReference type="Proteomes" id="UP000831537">
    <property type="component" value="Chromosome"/>
</dbReference>
<dbReference type="SFLD" id="SFLDS00003">
    <property type="entry name" value="Haloacid_Dehalogenase"/>
    <property type="match status" value="1"/>
</dbReference>
<sequence>MNNFKALFLDIDGTILRKDHSIEASTIEAVKQAQSQGIEVFLATGRPLHEIDEIAETLQIESLIGYNGAYAVYNGKTIVNEPLDGEIIDHYLEVAKQQQHEMILYTNQLNLLTNRTKDYVKEFIDYFHLKDYQLYDQRYRDDILGITVMNVKPQEPVLYELPNESIYFSQVNVQGLEHNYDVIRESVNKGHAIQHTLKQLAIEPSQAIAFGDGLNDKQMLQAVEHSFAMGNANQELFAYAKHKTTSVEDSGIHNGLAKLGIV</sequence>
<dbReference type="PROSITE" id="PS01229">
    <property type="entry name" value="COF_2"/>
    <property type="match status" value="1"/>
</dbReference>
<organism evidence="1 2">
    <name type="scientific">Gracilibacillus salinarum</name>
    <dbReference type="NCBI Taxonomy" id="2932255"/>
    <lineage>
        <taxon>Bacteria</taxon>
        <taxon>Bacillati</taxon>
        <taxon>Bacillota</taxon>
        <taxon>Bacilli</taxon>
        <taxon>Bacillales</taxon>
        <taxon>Bacillaceae</taxon>
        <taxon>Gracilibacillus</taxon>
    </lineage>
</organism>
<name>A0ABY4GT75_9BACI</name>
<evidence type="ECO:0000313" key="2">
    <source>
        <dbReference type="Proteomes" id="UP000831537"/>
    </source>
</evidence>
<protein>
    <submittedName>
        <fullName evidence="1">Cof-type HAD-IIB family hydrolase</fullName>
    </submittedName>
</protein>
<evidence type="ECO:0000313" key="1">
    <source>
        <dbReference type="EMBL" id="UOQ87434.1"/>
    </source>
</evidence>
<dbReference type="NCBIfam" id="TIGR00099">
    <property type="entry name" value="Cof-subfamily"/>
    <property type="match status" value="1"/>
</dbReference>
<dbReference type="InterPro" id="IPR006379">
    <property type="entry name" value="HAD-SF_hydro_IIB"/>
</dbReference>
<keyword evidence="2" id="KW-1185">Reference proteome</keyword>
<dbReference type="Gene3D" id="3.30.1240.10">
    <property type="match status" value="1"/>
</dbReference>
<dbReference type="Pfam" id="PF08282">
    <property type="entry name" value="Hydrolase_3"/>
    <property type="match status" value="1"/>
</dbReference>
<dbReference type="InterPro" id="IPR023214">
    <property type="entry name" value="HAD_sf"/>
</dbReference>
<dbReference type="PANTHER" id="PTHR10000:SF25">
    <property type="entry name" value="PHOSPHATASE YKRA-RELATED"/>
    <property type="match status" value="1"/>
</dbReference>
<dbReference type="NCBIfam" id="TIGR01484">
    <property type="entry name" value="HAD-SF-IIB"/>
    <property type="match status" value="1"/>
</dbReference>
<accession>A0ABY4GT75</accession>
<dbReference type="GO" id="GO:0016787">
    <property type="term" value="F:hydrolase activity"/>
    <property type="evidence" value="ECO:0007669"/>
    <property type="project" value="UniProtKB-KW"/>
</dbReference>
<dbReference type="Gene3D" id="3.40.50.1000">
    <property type="entry name" value="HAD superfamily/HAD-like"/>
    <property type="match status" value="1"/>
</dbReference>